<evidence type="ECO:0000256" key="1">
    <source>
        <dbReference type="SAM" id="MobiDB-lite"/>
    </source>
</evidence>
<sequence>SKVGRADEGYELRQRQREGHNQQRSQASTAKRRMVLPKEPPKRRKSPQNATDTGADDGG</sequence>
<feature type="compositionally biased region" description="Basic residues" evidence="1">
    <location>
        <begin position="30"/>
        <end position="46"/>
    </location>
</feature>
<keyword evidence="3" id="KW-1185">Reference proteome</keyword>
<reference evidence="2" key="1">
    <citation type="submission" date="2023-08" db="EMBL/GenBank/DDBJ databases">
        <authorList>
            <person name="Alioto T."/>
            <person name="Alioto T."/>
            <person name="Gomez Garrido J."/>
        </authorList>
    </citation>
    <scope>NUCLEOTIDE SEQUENCE</scope>
</reference>
<feature type="compositionally biased region" description="Basic and acidic residues" evidence="1">
    <location>
        <begin position="1"/>
        <end position="21"/>
    </location>
</feature>
<protein>
    <submittedName>
        <fullName evidence="2">Uncharacterized protein</fullName>
    </submittedName>
</protein>
<evidence type="ECO:0000313" key="2">
    <source>
        <dbReference type="EMBL" id="CAJ1056834.1"/>
    </source>
</evidence>
<accession>A0AAV1F7S5</accession>
<dbReference type="AlphaFoldDB" id="A0AAV1F7S5"/>
<evidence type="ECO:0000313" key="3">
    <source>
        <dbReference type="Proteomes" id="UP001178508"/>
    </source>
</evidence>
<dbReference type="Proteomes" id="UP001178508">
    <property type="component" value="Chromosome 5"/>
</dbReference>
<proteinExistence type="predicted"/>
<dbReference type="EMBL" id="OY660868">
    <property type="protein sequence ID" value="CAJ1056834.1"/>
    <property type="molecule type" value="Genomic_DNA"/>
</dbReference>
<organism evidence="2 3">
    <name type="scientific">Xyrichtys novacula</name>
    <name type="common">Pearly razorfish</name>
    <name type="synonym">Hemipteronotus novacula</name>
    <dbReference type="NCBI Taxonomy" id="13765"/>
    <lineage>
        <taxon>Eukaryota</taxon>
        <taxon>Metazoa</taxon>
        <taxon>Chordata</taxon>
        <taxon>Craniata</taxon>
        <taxon>Vertebrata</taxon>
        <taxon>Euteleostomi</taxon>
        <taxon>Actinopterygii</taxon>
        <taxon>Neopterygii</taxon>
        <taxon>Teleostei</taxon>
        <taxon>Neoteleostei</taxon>
        <taxon>Acanthomorphata</taxon>
        <taxon>Eupercaria</taxon>
        <taxon>Labriformes</taxon>
        <taxon>Labridae</taxon>
        <taxon>Xyrichtys</taxon>
    </lineage>
</organism>
<name>A0AAV1F7S5_XYRNO</name>
<gene>
    <name evidence="2" type="ORF">XNOV1_A003486</name>
</gene>
<feature type="non-terminal residue" evidence="2">
    <location>
        <position position="1"/>
    </location>
</feature>
<feature type="region of interest" description="Disordered" evidence="1">
    <location>
        <begin position="1"/>
        <end position="59"/>
    </location>
</feature>